<organism evidence="1 2">
    <name type="scientific">Carnegiea gigantea</name>
    <dbReference type="NCBI Taxonomy" id="171969"/>
    <lineage>
        <taxon>Eukaryota</taxon>
        <taxon>Viridiplantae</taxon>
        <taxon>Streptophyta</taxon>
        <taxon>Embryophyta</taxon>
        <taxon>Tracheophyta</taxon>
        <taxon>Spermatophyta</taxon>
        <taxon>Magnoliopsida</taxon>
        <taxon>eudicotyledons</taxon>
        <taxon>Gunneridae</taxon>
        <taxon>Pentapetalae</taxon>
        <taxon>Caryophyllales</taxon>
        <taxon>Cactineae</taxon>
        <taxon>Cactaceae</taxon>
        <taxon>Cactoideae</taxon>
        <taxon>Echinocereeae</taxon>
        <taxon>Carnegiea</taxon>
    </lineage>
</organism>
<reference evidence="1" key="1">
    <citation type="submission" date="2022-04" db="EMBL/GenBank/DDBJ databases">
        <title>Carnegiea gigantea Genome sequencing and assembly v2.</title>
        <authorList>
            <person name="Copetti D."/>
            <person name="Sanderson M.J."/>
            <person name="Burquez A."/>
            <person name="Wojciechowski M.F."/>
        </authorList>
    </citation>
    <scope>NUCLEOTIDE SEQUENCE</scope>
    <source>
        <strain evidence="1">SGP5-SGP5p</strain>
        <tissue evidence="1">Aerial part</tissue>
    </source>
</reference>
<dbReference type="Proteomes" id="UP001153076">
    <property type="component" value="Unassembled WGS sequence"/>
</dbReference>
<comment type="caution">
    <text evidence="1">The sequence shown here is derived from an EMBL/GenBank/DDBJ whole genome shotgun (WGS) entry which is preliminary data.</text>
</comment>
<gene>
    <name evidence="1" type="ORF">Cgig2_028070</name>
</gene>
<protein>
    <submittedName>
        <fullName evidence="1">Uncharacterized protein</fullName>
    </submittedName>
</protein>
<dbReference type="EMBL" id="JAKOGI010001761">
    <property type="protein sequence ID" value="KAJ8424140.1"/>
    <property type="molecule type" value="Genomic_DNA"/>
</dbReference>
<proteinExistence type="predicted"/>
<keyword evidence="2" id="KW-1185">Reference proteome</keyword>
<sequence length="207" mass="24262">MEIKEHIHVDACKHLKQRSKNKNKDKRCAFHNDYEHYIEHYLDLDKMLHNLPNREALVDTRSFLDVMIYKCFLKLGLKTEDTILIPHLIMGLTKYIINPKGMVKLSIEVGIQRRRTWVVGMNTPLAHSLEVIAIGRFLKLMKLNKFTHTRFLTTNKAEKLVFNNAAIVVGCKIESQFIGTQQPFEERRKKKPQDNFEVLPEDYVTSL</sequence>
<name>A0A9Q1GS59_9CARY</name>
<dbReference type="AlphaFoldDB" id="A0A9Q1GS59"/>
<accession>A0A9Q1GS59</accession>
<evidence type="ECO:0000313" key="1">
    <source>
        <dbReference type="EMBL" id="KAJ8424140.1"/>
    </source>
</evidence>
<evidence type="ECO:0000313" key="2">
    <source>
        <dbReference type="Proteomes" id="UP001153076"/>
    </source>
</evidence>